<dbReference type="RefSeq" id="WP_253965612.1">
    <property type="nucleotide sequence ID" value="NZ_JALHBS010000106.1"/>
</dbReference>
<name>A0A9X2KFS4_9HYPH</name>
<dbReference type="InterPro" id="IPR018841">
    <property type="entry name" value="DUF2442"/>
</dbReference>
<reference evidence="2" key="1">
    <citation type="submission" date="2022-03" db="EMBL/GenBank/DDBJ databases">
        <title>Aurantimonas Liuensis sp. Nov., isolated from the hadal seawater of the Mariana Trench.</title>
        <authorList>
            <person name="Liu R."/>
        </authorList>
    </citation>
    <scope>NUCLEOTIDE SEQUENCE</scope>
    <source>
        <strain evidence="2">LRZ36</strain>
    </source>
</reference>
<feature type="region of interest" description="Disordered" evidence="1">
    <location>
        <begin position="118"/>
        <end position="137"/>
    </location>
</feature>
<comment type="caution">
    <text evidence="2">The sequence shown here is derived from an EMBL/GenBank/DDBJ whole genome shotgun (WGS) entry which is preliminary data.</text>
</comment>
<accession>A0A9X2KFS4</accession>
<evidence type="ECO:0000313" key="3">
    <source>
        <dbReference type="Proteomes" id="UP001155220"/>
    </source>
</evidence>
<proteinExistence type="predicted"/>
<keyword evidence="3" id="KW-1185">Reference proteome</keyword>
<dbReference type="Gene3D" id="3.30.2020.40">
    <property type="entry name" value="Uncharacterised protein PF10387, DUF2442"/>
    <property type="match status" value="1"/>
</dbReference>
<dbReference type="EMBL" id="JALHBS010000106">
    <property type="protein sequence ID" value="MCP3056813.1"/>
    <property type="molecule type" value="Genomic_DNA"/>
</dbReference>
<protein>
    <submittedName>
        <fullName evidence="2">DUF2442 domain-containing protein</fullName>
    </submittedName>
</protein>
<feature type="region of interest" description="Disordered" evidence="1">
    <location>
        <begin position="13"/>
        <end position="32"/>
    </location>
</feature>
<dbReference type="Pfam" id="PF10387">
    <property type="entry name" value="DUF2442"/>
    <property type="match status" value="1"/>
</dbReference>
<sequence length="137" mass="14298">MAEFELTDAEYDAATRRGKQAGTGQPRPSSVHFDSETGRIVVEFINGAAFMVPARSLQGLEMASDAELGDVEILGDDGLHWEALDADFTIAGLMAGVFGTRSFVDVARKGGKARSAAKIAASRANGAKGGRPRKAAG</sequence>
<evidence type="ECO:0000256" key="1">
    <source>
        <dbReference type="SAM" id="MobiDB-lite"/>
    </source>
</evidence>
<dbReference type="Proteomes" id="UP001155220">
    <property type="component" value="Unassembled WGS sequence"/>
</dbReference>
<gene>
    <name evidence="2" type="ORF">MJ956_16910</name>
</gene>
<organism evidence="2 3">
    <name type="scientific">Aurantimonas marianensis</name>
    <dbReference type="NCBI Taxonomy" id="2920428"/>
    <lineage>
        <taxon>Bacteria</taxon>
        <taxon>Pseudomonadati</taxon>
        <taxon>Pseudomonadota</taxon>
        <taxon>Alphaproteobacteria</taxon>
        <taxon>Hyphomicrobiales</taxon>
        <taxon>Aurantimonadaceae</taxon>
        <taxon>Aurantimonas</taxon>
    </lineage>
</organism>
<evidence type="ECO:0000313" key="2">
    <source>
        <dbReference type="EMBL" id="MCP3056813.1"/>
    </source>
</evidence>
<dbReference type="AlphaFoldDB" id="A0A9X2KFS4"/>